<comment type="caution">
    <text evidence="1">The sequence shown here is derived from an EMBL/GenBank/DDBJ whole genome shotgun (WGS) entry which is preliminary data.</text>
</comment>
<dbReference type="Proteomes" id="UP000013097">
    <property type="component" value="Unassembled WGS sequence"/>
</dbReference>
<dbReference type="PATRIC" id="fig|999411.4.peg.3126"/>
<dbReference type="EMBL" id="AGYT01000021">
    <property type="protein sequence ID" value="ENY99470.1"/>
    <property type="molecule type" value="Genomic_DNA"/>
</dbReference>
<dbReference type="HOGENOM" id="CLU_2842023_0_0_9"/>
<dbReference type="eggNOG" id="ENOG50328CN">
    <property type="taxonomic scope" value="Bacteria"/>
</dbReference>
<evidence type="ECO:0000313" key="1">
    <source>
        <dbReference type="EMBL" id="ENY99470.1"/>
    </source>
</evidence>
<proteinExistence type="predicted"/>
<evidence type="ECO:0000313" key="2">
    <source>
        <dbReference type="Proteomes" id="UP000013097"/>
    </source>
</evidence>
<dbReference type="AlphaFoldDB" id="N9W8U9"/>
<keyword evidence="2" id="KW-1185">Reference proteome</keyword>
<gene>
    <name evidence="1" type="ORF">HMPREF1092_03211</name>
</gene>
<dbReference type="RefSeq" id="WP_002599651.1">
    <property type="nucleotide sequence ID" value="NZ_KB850959.1"/>
</dbReference>
<name>N9W8U9_9CLOT</name>
<sequence>MEKEITLEDVKEFIRKYGYKYSIEIREELDKLRTISDEDIENELNKHYDLYKKLGDM</sequence>
<protein>
    <submittedName>
        <fullName evidence="1">Uncharacterized protein</fullName>
    </submittedName>
</protein>
<accession>N9W8U9</accession>
<reference evidence="1 2" key="1">
    <citation type="submission" date="2013-01" db="EMBL/GenBank/DDBJ databases">
        <title>The Genome Sequence of Clostridium colicanis 209318.</title>
        <authorList>
            <consortium name="The Broad Institute Genome Sequencing Platform"/>
            <person name="Earl A."/>
            <person name="Ward D."/>
            <person name="Feldgarden M."/>
            <person name="Gevers D."/>
            <person name="Courvalin P."/>
            <person name="Lambert T."/>
            <person name="Walker B."/>
            <person name="Young S.K."/>
            <person name="Zeng Q."/>
            <person name="Gargeya S."/>
            <person name="Fitzgerald M."/>
            <person name="Haas B."/>
            <person name="Abouelleil A."/>
            <person name="Alvarado L."/>
            <person name="Arachchi H.M."/>
            <person name="Berlin A.M."/>
            <person name="Chapman S.B."/>
            <person name="Dewar J."/>
            <person name="Goldberg J."/>
            <person name="Griggs A."/>
            <person name="Gujja S."/>
            <person name="Hansen M."/>
            <person name="Howarth C."/>
            <person name="Imamovic A."/>
            <person name="Larimer J."/>
            <person name="McCowan C."/>
            <person name="Murphy C."/>
            <person name="Neiman D."/>
            <person name="Pearson M."/>
            <person name="Priest M."/>
            <person name="Roberts A."/>
            <person name="Saif S."/>
            <person name="Shea T."/>
            <person name="Sisk P."/>
            <person name="Sykes S."/>
            <person name="Wortman J."/>
            <person name="Nusbaum C."/>
            <person name="Birren B."/>
        </authorList>
    </citation>
    <scope>NUCLEOTIDE SEQUENCE [LARGE SCALE GENOMIC DNA]</scope>
    <source>
        <strain evidence="1 2">209318</strain>
    </source>
</reference>
<organism evidence="1 2">
    <name type="scientific">Clostridium thermobutyricum</name>
    <dbReference type="NCBI Taxonomy" id="29372"/>
    <lineage>
        <taxon>Bacteria</taxon>
        <taxon>Bacillati</taxon>
        <taxon>Bacillota</taxon>
        <taxon>Clostridia</taxon>
        <taxon>Eubacteriales</taxon>
        <taxon>Clostridiaceae</taxon>
        <taxon>Clostridium</taxon>
    </lineage>
</organism>